<proteinExistence type="inferred from homology"/>
<evidence type="ECO:0000256" key="3">
    <source>
        <dbReference type="ARBA" id="ARBA00013252"/>
    </source>
</evidence>
<dbReference type="PANTHER" id="PTHR12599">
    <property type="entry name" value="PTERIN-4-ALPHA-CARBINOLAMINE DEHYDRATASE"/>
    <property type="match status" value="1"/>
</dbReference>
<dbReference type="PANTHER" id="PTHR12599:SF0">
    <property type="entry name" value="PTERIN-4-ALPHA-CARBINOLAMINE DEHYDRATASE"/>
    <property type="match status" value="1"/>
</dbReference>
<evidence type="ECO:0000256" key="2">
    <source>
        <dbReference type="ARBA" id="ARBA00006472"/>
    </source>
</evidence>
<dbReference type="EC" id="4.2.1.96" evidence="3"/>
<name>A0ABD3GKH8_9MARC</name>
<dbReference type="InterPro" id="IPR036428">
    <property type="entry name" value="PCD_sf"/>
</dbReference>
<sequence length="201" mass="22517">MATLRLTSSVLPSLCFIRHANSSFSSRKFAWKGYPLRQISSCKTTRLQLVVPMSSSHVTDAPPDHEGDVEQEFTLLKQKCVPCSSKELRPMTEGAARTLLSQIPDWELLDTDGKLQLQRRWKAKNFVKGLEFFKCIADIAESEGHHPDLHLVGWNNVIVNIFTHSIGGLTENDFILAAKISTLDCKELMRKSIPKAPPAES</sequence>
<keyword evidence="7" id="KW-1185">Reference proteome</keyword>
<comment type="similarity">
    <text evidence="2">Belongs to the pterin-4-alpha-carbinolamine dehydratase family.</text>
</comment>
<dbReference type="InterPro" id="IPR001533">
    <property type="entry name" value="Pterin_deHydtase"/>
</dbReference>
<comment type="catalytic activity">
    <reaction evidence="1">
        <text>(4aS,6R)-4a-hydroxy-L-erythro-5,6,7,8-tetrahydrobiopterin = (6R)-L-erythro-6,7-dihydrobiopterin + H2O</text>
        <dbReference type="Rhea" id="RHEA:11920"/>
        <dbReference type="ChEBI" id="CHEBI:15377"/>
        <dbReference type="ChEBI" id="CHEBI:15642"/>
        <dbReference type="ChEBI" id="CHEBI:43120"/>
        <dbReference type="EC" id="4.2.1.96"/>
    </reaction>
</comment>
<evidence type="ECO:0000313" key="6">
    <source>
        <dbReference type="EMBL" id="KAL3679176.1"/>
    </source>
</evidence>
<gene>
    <name evidence="6" type="ORF">R1sor_022132</name>
</gene>
<reference evidence="6 7" key="1">
    <citation type="submission" date="2024-09" db="EMBL/GenBank/DDBJ databases">
        <title>Chromosome-scale assembly of Riccia sorocarpa.</title>
        <authorList>
            <person name="Paukszto L."/>
        </authorList>
    </citation>
    <scope>NUCLEOTIDE SEQUENCE [LARGE SCALE GENOMIC DNA]</scope>
    <source>
        <strain evidence="6">LP-2024</strain>
        <tissue evidence="6">Aerial parts of the thallus</tissue>
    </source>
</reference>
<dbReference type="Pfam" id="PF01329">
    <property type="entry name" value="Pterin_4a"/>
    <property type="match status" value="1"/>
</dbReference>
<keyword evidence="4" id="KW-0456">Lyase</keyword>
<dbReference type="GO" id="GO:0008124">
    <property type="term" value="F:4-alpha-hydroxytetrahydrobiopterin dehydratase activity"/>
    <property type="evidence" value="ECO:0007669"/>
    <property type="project" value="UniProtKB-EC"/>
</dbReference>
<evidence type="ECO:0000256" key="1">
    <source>
        <dbReference type="ARBA" id="ARBA00001554"/>
    </source>
</evidence>
<evidence type="ECO:0000256" key="5">
    <source>
        <dbReference type="ARBA" id="ARBA00030497"/>
    </source>
</evidence>
<accession>A0ABD3GKH8</accession>
<dbReference type="EMBL" id="JBJQOH010000007">
    <property type="protein sequence ID" value="KAL3679176.1"/>
    <property type="molecule type" value="Genomic_DNA"/>
</dbReference>
<protein>
    <recommendedName>
        <fullName evidence="3">4a-hydroxytetrahydrobiopterin dehydratase</fullName>
        <ecNumber evidence="3">4.2.1.96</ecNumber>
    </recommendedName>
    <alternativeName>
        <fullName evidence="5">4-alpha-hydroxy-tetrahydropterin dehydratase</fullName>
    </alternativeName>
</protein>
<evidence type="ECO:0000313" key="7">
    <source>
        <dbReference type="Proteomes" id="UP001633002"/>
    </source>
</evidence>
<dbReference type="AlphaFoldDB" id="A0ABD3GKH8"/>
<dbReference type="Gene3D" id="3.30.1360.20">
    <property type="entry name" value="Transcriptional coactivator/pterin dehydratase"/>
    <property type="match status" value="1"/>
</dbReference>
<organism evidence="6 7">
    <name type="scientific">Riccia sorocarpa</name>
    <dbReference type="NCBI Taxonomy" id="122646"/>
    <lineage>
        <taxon>Eukaryota</taxon>
        <taxon>Viridiplantae</taxon>
        <taxon>Streptophyta</taxon>
        <taxon>Embryophyta</taxon>
        <taxon>Marchantiophyta</taxon>
        <taxon>Marchantiopsida</taxon>
        <taxon>Marchantiidae</taxon>
        <taxon>Marchantiales</taxon>
        <taxon>Ricciaceae</taxon>
        <taxon>Riccia</taxon>
    </lineage>
</organism>
<comment type="caution">
    <text evidence="6">The sequence shown here is derived from an EMBL/GenBank/DDBJ whole genome shotgun (WGS) entry which is preliminary data.</text>
</comment>
<dbReference type="Proteomes" id="UP001633002">
    <property type="component" value="Unassembled WGS sequence"/>
</dbReference>
<dbReference type="CDD" id="cd00913">
    <property type="entry name" value="PCD_DCoH_subfamily_a"/>
    <property type="match status" value="1"/>
</dbReference>
<evidence type="ECO:0000256" key="4">
    <source>
        <dbReference type="ARBA" id="ARBA00023239"/>
    </source>
</evidence>
<dbReference type="SUPFAM" id="SSF55248">
    <property type="entry name" value="PCD-like"/>
    <property type="match status" value="1"/>
</dbReference>